<evidence type="ECO:0000313" key="2">
    <source>
        <dbReference type="Proteomes" id="UP000242381"/>
    </source>
</evidence>
<sequence length="374" mass="43653">MPTLLKSCEDHSYKLGYRWNPSKCVILDPIQPSPSYTFYGEPIPKQPSFLYLGIPFRPDSYLDVVTLVNHNKTKALAIMNQLSAIGVHSKGFSPLLGSRFYSHTVRAQLEYGLTITKVITFFNKQLEDAQKVCLRRIFDGSYTSSTTVMLHISKLPTMQEDAYALQSQFLLRSLTLPEDALLRRLPPLIRQPRSHSQWYKLSRSPIWKRYSPDSESLDRRSLRSIQREHPQDNLNNKRSTHAFVLLMHYRQLSLLALSYWLPMSKSEKSRCICWRLGWLPGGRHKTCPQHPDQPFTKTYTIHCLQMHHMLPTRKPRSPNTILSWSIRWPTICRVLYEFDYLYHVNFLPTPPTRLGQRLLDWLPSSPFLTSVSYT</sequence>
<protein>
    <recommendedName>
        <fullName evidence="3">Reverse transcriptase domain-containing protein</fullName>
    </recommendedName>
</protein>
<evidence type="ECO:0000313" key="1">
    <source>
        <dbReference type="EMBL" id="ORE20166.1"/>
    </source>
</evidence>
<accession>A0A1X0S785</accession>
<dbReference type="OMA" id="MQEDAYA"/>
<dbReference type="AlphaFoldDB" id="A0A1X0S785"/>
<gene>
    <name evidence="1" type="ORF">BCV71DRAFT_248595</name>
</gene>
<dbReference type="EMBL" id="KV921298">
    <property type="protein sequence ID" value="ORE20166.1"/>
    <property type="molecule type" value="Genomic_DNA"/>
</dbReference>
<proteinExistence type="predicted"/>
<organism evidence="1 2">
    <name type="scientific">Rhizopus microsporus</name>
    <dbReference type="NCBI Taxonomy" id="58291"/>
    <lineage>
        <taxon>Eukaryota</taxon>
        <taxon>Fungi</taxon>
        <taxon>Fungi incertae sedis</taxon>
        <taxon>Mucoromycota</taxon>
        <taxon>Mucoromycotina</taxon>
        <taxon>Mucoromycetes</taxon>
        <taxon>Mucorales</taxon>
        <taxon>Mucorineae</taxon>
        <taxon>Rhizopodaceae</taxon>
        <taxon>Rhizopus</taxon>
    </lineage>
</organism>
<dbReference type="VEuPathDB" id="FungiDB:BCV72DRAFT_321315"/>
<dbReference type="Proteomes" id="UP000242381">
    <property type="component" value="Unassembled WGS sequence"/>
</dbReference>
<name>A0A1X0S785_RHIZD</name>
<evidence type="ECO:0008006" key="3">
    <source>
        <dbReference type="Google" id="ProtNLM"/>
    </source>
</evidence>
<reference evidence="1 2" key="1">
    <citation type="journal article" date="2016" name="Proc. Natl. Acad. Sci. U.S.A.">
        <title>Lipid metabolic changes in an early divergent fungus govern the establishment of a mutualistic symbiosis with endobacteria.</title>
        <authorList>
            <person name="Lastovetsky O.A."/>
            <person name="Gaspar M.L."/>
            <person name="Mondo S.J."/>
            <person name="LaButti K.M."/>
            <person name="Sandor L."/>
            <person name="Grigoriev I.V."/>
            <person name="Henry S.A."/>
            <person name="Pawlowska T.E."/>
        </authorList>
    </citation>
    <scope>NUCLEOTIDE SEQUENCE [LARGE SCALE GENOMIC DNA]</scope>
    <source>
        <strain evidence="1 2">ATCC 11559</strain>
    </source>
</reference>